<evidence type="ECO:0000313" key="3">
    <source>
        <dbReference type="Proteomes" id="UP000196053"/>
    </source>
</evidence>
<feature type="transmembrane region" description="Helical" evidence="1">
    <location>
        <begin position="7"/>
        <end position="26"/>
    </location>
</feature>
<keyword evidence="1" id="KW-1133">Transmembrane helix</keyword>
<dbReference type="EMBL" id="LN879430">
    <property type="protein sequence ID" value="CUH91630.1"/>
    <property type="molecule type" value="Genomic_DNA"/>
</dbReference>
<evidence type="ECO:0000256" key="1">
    <source>
        <dbReference type="SAM" id="Phobius"/>
    </source>
</evidence>
<sequence length="123" mass="13711">MKKGNNSLLKFIAGIVMLVVGLYWFMSSVTVTTGFYNFRIGHINSGGLVIVPFIVGICWMFANPDSIVAKIVTVLGLIIILVSIIAGTRFVFHRRNLYEYLLMLIFIFGGAAITLKMLFSKEN</sequence>
<protein>
    <submittedName>
        <fullName evidence="2">Putative membrane protein</fullName>
    </submittedName>
</protein>
<accession>A0A0K8J2E6</accession>
<dbReference type="RefSeq" id="WP_058257085.1">
    <property type="nucleotide sequence ID" value="NZ_DUPS01000020.1"/>
</dbReference>
<reference evidence="3" key="1">
    <citation type="submission" date="2015-09" db="EMBL/GenBank/DDBJ databases">
        <authorList>
            <person name="Wibberg D."/>
        </authorList>
    </citation>
    <scope>NUCLEOTIDE SEQUENCE [LARGE SCALE GENOMIC DNA]</scope>
    <source>
        <strain evidence="3">SD1D</strain>
    </source>
</reference>
<evidence type="ECO:0000313" key="2">
    <source>
        <dbReference type="EMBL" id="CUH91630.1"/>
    </source>
</evidence>
<keyword evidence="3" id="KW-1185">Reference proteome</keyword>
<organism evidence="2 3">
    <name type="scientific">Herbinix luporum</name>
    <dbReference type="NCBI Taxonomy" id="1679721"/>
    <lineage>
        <taxon>Bacteria</taxon>
        <taxon>Bacillati</taxon>
        <taxon>Bacillota</taxon>
        <taxon>Clostridia</taxon>
        <taxon>Lachnospirales</taxon>
        <taxon>Lachnospiraceae</taxon>
        <taxon>Herbinix</taxon>
    </lineage>
</organism>
<gene>
    <name evidence="2" type="ORF">SD1D_0067</name>
</gene>
<dbReference type="KEGG" id="hsd:SD1D_0067"/>
<dbReference type="Proteomes" id="UP000196053">
    <property type="component" value="Chromosome I"/>
</dbReference>
<feature type="transmembrane region" description="Helical" evidence="1">
    <location>
        <begin position="98"/>
        <end position="119"/>
    </location>
</feature>
<proteinExistence type="predicted"/>
<keyword evidence="1" id="KW-0812">Transmembrane</keyword>
<keyword evidence="1" id="KW-0472">Membrane</keyword>
<dbReference type="AlphaFoldDB" id="A0A0K8J2E6"/>
<name>A0A0K8J2E6_9FIRM</name>
<feature type="transmembrane region" description="Helical" evidence="1">
    <location>
        <begin position="74"/>
        <end position="92"/>
    </location>
</feature>
<feature type="transmembrane region" description="Helical" evidence="1">
    <location>
        <begin position="38"/>
        <end position="62"/>
    </location>
</feature>
<dbReference type="OrthoDB" id="2058376at2"/>